<accession>A0A2W5NUI4</accession>
<protein>
    <recommendedName>
        <fullName evidence="3">DUF802 domain-containing protein</fullName>
    </recommendedName>
</protein>
<dbReference type="Proteomes" id="UP000249135">
    <property type="component" value="Unassembled WGS sequence"/>
</dbReference>
<name>A0A2W5NUI4_VARPD</name>
<proteinExistence type="predicted"/>
<dbReference type="AlphaFoldDB" id="A0A2W5NUI4"/>
<evidence type="ECO:0008006" key="3">
    <source>
        <dbReference type="Google" id="ProtNLM"/>
    </source>
</evidence>
<evidence type="ECO:0000313" key="1">
    <source>
        <dbReference type="EMBL" id="PZQ57252.1"/>
    </source>
</evidence>
<evidence type="ECO:0000313" key="2">
    <source>
        <dbReference type="Proteomes" id="UP000249135"/>
    </source>
</evidence>
<comment type="caution">
    <text evidence="1">The sequence shown here is derived from an EMBL/GenBank/DDBJ whole genome shotgun (WGS) entry which is preliminary data.</text>
</comment>
<dbReference type="EMBL" id="QFPP01000847">
    <property type="protein sequence ID" value="PZQ57252.1"/>
    <property type="molecule type" value="Genomic_DNA"/>
</dbReference>
<gene>
    <name evidence="1" type="ORF">DI563_31730</name>
</gene>
<sequence>MRSARPASQAAALLQTVDRAHGELQAALAARDAQRLDAWAQSLAQLADGLKASWQEAGTQTARQQAEICDTLARTARDISAQTEAHAQGTIAEIGRLVETAAQAPRAAAEVIAELRQKLSDSMVRDNAMLEERTRILDTLGTLLDAVNHASTEQRAAIDALVSASSEVLQRAGERFAETVVAQGDRFAATVDAQGERLAAVSAQVTGSAVEVASLGEAFGAAVEHFGSASERLTGSLQRIEGALDKSMARSDEQLAYYVAQAREVVDLSILSQKQILDDLQQLAARPPVRVDQAASATTANTADSEA</sequence>
<organism evidence="1 2">
    <name type="scientific">Variovorax paradoxus</name>
    <dbReference type="NCBI Taxonomy" id="34073"/>
    <lineage>
        <taxon>Bacteria</taxon>
        <taxon>Pseudomonadati</taxon>
        <taxon>Pseudomonadota</taxon>
        <taxon>Betaproteobacteria</taxon>
        <taxon>Burkholderiales</taxon>
        <taxon>Comamonadaceae</taxon>
        <taxon>Variovorax</taxon>
    </lineage>
</organism>
<reference evidence="1 2" key="1">
    <citation type="submission" date="2017-08" db="EMBL/GenBank/DDBJ databases">
        <title>Infants hospitalized years apart are colonized by the same room-sourced microbial strains.</title>
        <authorList>
            <person name="Brooks B."/>
            <person name="Olm M.R."/>
            <person name="Firek B.A."/>
            <person name="Baker R."/>
            <person name="Thomas B.C."/>
            <person name="Morowitz M.J."/>
            <person name="Banfield J.F."/>
        </authorList>
    </citation>
    <scope>NUCLEOTIDE SEQUENCE [LARGE SCALE GENOMIC DNA]</scope>
    <source>
        <strain evidence="1">S2_005_003_R2_41</strain>
    </source>
</reference>